<dbReference type="InterPro" id="IPR016024">
    <property type="entry name" value="ARM-type_fold"/>
</dbReference>
<dbReference type="SUPFAM" id="SSF48371">
    <property type="entry name" value="ARM repeat"/>
    <property type="match status" value="1"/>
</dbReference>
<proteinExistence type="predicted"/>
<dbReference type="InterPro" id="IPR011989">
    <property type="entry name" value="ARM-like"/>
</dbReference>
<dbReference type="OrthoDB" id="169052at2157"/>
<protein>
    <recommendedName>
        <fullName evidence="3">HEAT repeat-containing protein</fullName>
    </recommendedName>
</protein>
<accession>A0A1I6TIS3</accession>
<evidence type="ECO:0008006" key="3">
    <source>
        <dbReference type="Google" id="ProtNLM"/>
    </source>
</evidence>
<name>A0A1I6TIS3_9EURY</name>
<dbReference type="Gene3D" id="1.25.10.10">
    <property type="entry name" value="Leucine-rich Repeat Variant"/>
    <property type="match status" value="2"/>
</dbReference>
<dbReference type="Proteomes" id="UP000199199">
    <property type="component" value="Unassembled WGS sequence"/>
</dbReference>
<evidence type="ECO:0000313" key="1">
    <source>
        <dbReference type="EMBL" id="SFS89162.1"/>
    </source>
</evidence>
<dbReference type="RefSeq" id="WP_092905853.1">
    <property type="nucleotide sequence ID" value="NZ_FOZS01000003.1"/>
</dbReference>
<dbReference type="EMBL" id="FOZS01000003">
    <property type="protein sequence ID" value="SFS89162.1"/>
    <property type="molecule type" value="Genomic_DNA"/>
</dbReference>
<dbReference type="AlphaFoldDB" id="A0A1I6TIS3"/>
<keyword evidence="2" id="KW-1185">Reference proteome</keyword>
<gene>
    <name evidence="1" type="ORF">SAMN04488556_3152</name>
</gene>
<evidence type="ECO:0000313" key="2">
    <source>
        <dbReference type="Proteomes" id="UP000199199"/>
    </source>
</evidence>
<organism evidence="1 2">
    <name type="scientific">Halostagnicola kamekurae</name>
    <dbReference type="NCBI Taxonomy" id="619731"/>
    <lineage>
        <taxon>Archaea</taxon>
        <taxon>Methanobacteriati</taxon>
        <taxon>Methanobacteriota</taxon>
        <taxon>Stenosarchaea group</taxon>
        <taxon>Halobacteria</taxon>
        <taxon>Halobacteriales</taxon>
        <taxon>Natrialbaceae</taxon>
        <taxon>Halostagnicola</taxon>
    </lineage>
</organism>
<sequence>MDDSIQLLSVDQFSRFLEEGSIEDAVAYLERLRTADTVERRKKGVRRVREVARERPSEFAPVLSSLTGFLVDEHRSVRLTTVKLFVVVAEADPQAVASFVPSIADRLADEDEFYYVRARAAEALGYVALEQPEAVASPDVVADLRIGLTFDEPEVREKLAKALEYIALGDQDRLRHHVGDLATHLDDSEELVRYHLCTAIVAVGCAYPDALSEHVDALADRLSDDSPFVRGRAAEALGVLVRSEPDASIPNVSISSVSSVTGEDSEDFLVDRLHFVADVLDDDDVLDTNDVTDTDDVIADRQGGRNRCDVGTVRSIRAGTADVVTKIESVDDDSCPNCGVSIPGGGPPFCPQCGRPR</sequence>
<reference evidence="2" key="1">
    <citation type="submission" date="2016-10" db="EMBL/GenBank/DDBJ databases">
        <authorList>
            <person name="Varghese N."/>
            <person name="Submissions S."/>
        </authorList>
    </citation>
    <scope>NUCLEOTIDE SEQUENCE [LARGE SCALE GENOMIC DNA]</scope>
    <source>
        <strain evidence="2">DSM 22427</strain>
    </source>
</reference>